<comment type="caution">
    <text evidence="1">The sequence shown here is derived from an EMBL/GenBank/DDBJ whole genome shotgun (WGS) entry which is preliminary data.</text>
</comment>
<dbReference type="InterPro" id="IPR036397">
    <property type="entry name" value="RNaseH_sf"/>
</dbReference>
<dbReference type="AlphaFoldDB" id="A0A438H196"/>
<dbReference type="EMBL" id="QGNW01000297">
    <property type="protein sequence ID" value="RVW78374.1"/>
    <property type="molecule type" value="Genomic_DNA"/>
</dbReference>
<gene>
    <name evidence="1" type="ORF">CK203_047717</name>
</gene>
<dbReference type="InterPro" id="IPR012337">
    <property type="entry name" value="RNaseH-like_sf"/>
</dbReference>
<reference evidence="1 2" key="1">
    <citation type="journal article" date="2018" name="PLoS Genet.">
        <title>Population sequencing reveals clonal diversity and ancestral inbreeding in the grapevine cultivar Chardonnay.</title>
        <authorList>
            <person name="Roach M.J."/>
            <person name="Johnson D.L."/>
            <person name="Bohlmann J."/>
            <person name="van Vuuren H.J."/>
            <person name="Jones S.J."/>
            <person name="Pretorius I.S."/>
            <person name="Schmidt S.A."/>
            <person name="Borneman A.R."/>
        </authorList>
    </citation>
    <scope>NUCLEOTIDE SEQUENCE [LARGE SCALE GENOMIC DNA]</scope>
    <source>
        <strain evidence="2">cv. Chardonnay</strain>
        <tissue evidence="1">Leaf</tissue>
    </source>
</reference>
<dbReference type="Proteomes" id="UP000288805">
    <property type="component" value="Unassembled WGS sequence"/>
</dbReference>
<dbReference type="Gene3D" id="3.30.420.10">
    <property type="entry name" value="Ribonuclease H-like superfamily/Ribonuclease H"/>
    <property type="match status" value="1"/>
</dbReference>
<evidence type="ECO:0000313" key="1">
    <source>
        <dbReference type="EMBL" id="RVW78374.1"/>
    </source>
</evidence>
<dbReference type="SUPFAM" id="SSF53098">
    <property type="entry name" value="Ribonuclease H-like"/>
    <property type="match status" value="1"/>
</dbReference>
<dbReference type="PANTHER" id="PTHR48475:SF1">
    <property type="entry name" value="RNASE H TYPE-1 DOMAIN-CONTAINING PROTEIN"/>
    <property type="match status" value="1"/>
</dbReference>
<evidence type="ECO:0000313" key="2">
    <source>
        <dbReference type="Proteomes" id="UP000288805"/>
    </source>
</evidence>
<dbReference type="PANTHER" id="PTHR48475">
    <property type="entry name" value="RIBONUCLEASE H"/>
    <property type="match status" value="1"/>
</dbReference>
<sequence>MPKVQNQFANALATLTSMIDIPTNTVIHPLLIKSRSVPAYCCLIDEVEFDDGLPWYHDIYQFLRLDAYLEATTAKDKRALRQLAARFVICGETLYKRSADGMLLLSLDIVFVDRVIREVHVGVYGPHMVGHMLAQCQIHGDLIHMPPSELHALTSPLPFSIWGIDIIGKISPKSSSGHEFILVVIDYFTKSQTNGAVETTNKNIKRILHRMVETSRIVLPVEIEMGSLRVALGQQIPEADWAQARLDQLNLLYERKLRVANHVRAYQRKMAYAFKKCVKPRPLQRGDLVLKVISGLIRDPRGKFRPNWSGPYFIRELTPKGAELLMDLDGN</sequence>
<evidence type="ECO:0008006" key="3">
    <source>
        <dbReference type="Google" id="ProtNLM"/>
    </source>
</evidence>
<name>A0A438H196_VITVI</name>
<protein>
    <recommendedName>
        <fullName evidence="3">Integrase catalytic domain-containing protein</fullName>
    </recommendedName>
</protein>
<accession>A0A438H196</accession>
<proteinExistence type="predicted"/>
<organism evidence="1 2">
    <name type="scientific">Vitis vinifera</name>
    <name type="common">Grape</name>
    <dbReference type="NCBI Taxonomy" id="29760"/>
    <lineage>
        <taxon>Eukaryota</taxon>
        <taxon>Viridiplantae</taxon>
        <taxon>Streptophyta</taxon>
        <taxon>Embryophyta</taxon>
        <taxon>Tracheophyta</taxon>
        <taxon>Spermatophyta</taxon>
        <taxon>Magnoliopsida</taxon>
        <taxon>eudicotyledons</taxon>
        <taxon>Gunneridae</taxon>
        <taxon>Pentapetalae</taxon>
        <taxon>rosids</taxon>
        <taxon>Vitales</taxon>
        <taxon>Vitaceae</taxon>
        <taxon>Viteae</taxon>
        <taxon>Vitis</taxon>
    </lineage>
</organism>
<dbReference type="GO" id="GO:0003676">
    <property type="term" value="F:nucleic acid binding"/>
    <property type="evidence" value="ECO:0007669"/>
    <property type="project" value="InterPro"/>
</dbReference>